<evidence type="ECO:0000256" key="1">
    <source>
        <dbReference type="SAM" id="Phobius"/>
    </source>
</evidence>
<evidence type="ECO:0000313" key="4">
    <source>
        <dbReference type="Proteomes" id="UP000256877"/>
    </source>
</evidence>
<keyword evidence="1" id="KW-1133">Transmembrane helix</keyword>
<feature type="transmembrane region" description="Helical" evidence="1">
    <location>
        <begin position="6"/>
        <end position="27"/>
    </location>
</feature>
<comment type="caution">
    <text evidence="3">The sequence shown here is derived from an EMBL/GenBank/DDBJ whole genome shotgun (WGS) entry which is preliminary data.</text>
</comment>
<name>A0A371R3Z4_9CREN</name>
<organism evidence="3 5">
    <name type="scientific">Pyrobaculum aerophilum</name>
    <dbReference type="NCBI Taxonomy" id="13773"/>
    <lineage>
        <taxon>Archaea</taxon>
        <taxon>Thermoproteota</taxon>
        <taxon>Thermoprotei</taxon>
        <taxon>Thermoproteales</taxon>
        <taxon>Thermoproteaceae</taxon>
        <taxon>Pyrobaculum</taxon>
    </lineage>
</organism>
<gene>
    <name evidence="3" type="ORF">CGL51_00035</name>
    <name evidence="2" type="ORF">CGL52_10380</name>
</gene>
<keyword evidence="1" id="KW-0812">Transmembrane</keyword>
<dbReference type="EMBL" id="NMUF01000034">
    <property type="protein sequence ID" value="RFA96807.1"/>
    <property type="molecule type" value="Genomic_DNA"/>
</dbReference>
<reference evidence="4 5" key="1">
    <citation type="submission" date="2017-07" db="EMBL/GenBank/DDBJ databases">
        <title>Draft genome sequence of aerobic hyperthermophilic archaea, Pyrobaculum aerophilum YKB31 and YKB32.</title>
        <authorList>
            <person name="Mochizuki T."/>
            <person name="Berliner A.J."/>
            <person name="Yoshida-Takashima Y."/>
            <person name="Takaki Y."/>
            <person name="Nunoura T."/>
            <person name="Takai K."/>
        </authorList>
    </citation>
    <scope>NUCLEOTIDE SEQUENCE [LARGE SCALE GENOMIC DNA]</scope>
    <source>
        <strain evidence="3 5">YKB31</strain>
        <strain evidence="2 4">YKB32</strain>
    </source>
</reference>
<protein>
    <submittedName>
        <fullName evidence="3">Uncharacterized protein</fullName>
    </submittedName>
</protein>
<evidence type="ECO:0000313" key="3">
    <source>
        <dbReference type="EMBL" id="RFA98474.1"/>
    </source>
</evidence>
<dbReference type="OrthoDB" id="28481at2157"/>
<dbReference type="AlphaFoldDB" id="A0A371R3Z4"/>
<sequence length="264" mass="29115">MKLWKFYIIVAAVIALIVGIPASIYVAMKQPPGVKTTVDVFACDLVNESGTLVLRDQCAGKYIKVASFVANRTCLKYNVSGRLELETTAQDLWAGMTTVEEVVNNEVREFRVGNETYSKAPENLVPPPFRAALARLVKKYPWLSDAYIVNGGIFRGEVFAPRANQTVIGFVFSALQPFCGISYDTGPGGGVINRYDSCRFTALFLVNKTRLVVFDVRVELVNLENIALEIHERGDEIKIAGNAVGMLMRTINNATKLLEEALAK</sequence>
<proteinExistence type="predicted"/>
<dbReference type="Proteomes" id="UP000256877">
    <property type="component" value="Unassembled WGS sequence"/>
</dbReference>
<accession>A0A371R3Z4</accession>
<evidence type="ECO:0000313" key="2">
    <source>
        <dbReference type="EMBL" id="RFA96807.1"/>
    </source>
</evidence>
<dbReference type="RefSeq" id="WP_116420220.1">
    <property type="nucleotide sequence ID" value="NZ_NMUE01000001.1"/>
</dbReference>
<dbReference type="EMBL" id="NMUE01000001">
    <property type="protein sequence ID" value="RFA98474.1"/>
    <property type="molecule type" value="Genomic_DNA"/>
</dbReference>
<evidence type="ECO:0000313" key="5">
    <source>
        <dbReference type="Proteomes" id="UP000257123"/>
    </source>
</evidence>
<keyword evidence="1" id="KW-0472">Membrane</keyword>
<dbReference type="Proteomes" id="UP000257123">
    <property type="component" value="Unassembled WGS sequence"/>
</dbReference>